<dbReference type="InterPro" id="IPR006680">
    <property type="entry name" value="Amidohydro-rel"/>
</dbReference>
<gene>
    <name evidence="3" type="ORF">FHS31_001610</name>
</gene>
<dbReference type="InterPro" id="IPR050138">
    <property type="entry name" value="DHOase/Allantoinase_Hydrolase"/>
</dbReference>
<feature type="domain" description="Amidohydrolase-related" evidence="2">
    <location>
        <begin position="191"/>
        <end position="403"/>
    </location>
</feature>
<dbReference type="EC" id="3.5.2.3" evidence="3"/>
<keyword evidence="3" id="KW-0378">Hydrolase</keyword>
<accession>A0ABX0TU44</accession>
<reference evidence="3 4" key="1">
    <citation type="submission" date="2020-03" db="EMBL/GenBank/DDBJ databases">
        <title>Genomic Encyclopedia of Type Strains, Phase III (KMG-III): the genomes of soil and plant-associated and newly described type strains.</title>
        <authorList>
            <person name="Whitman W."/>
        </authorList>
    </citation>
    <scope>NUCLEOTIDE SEQUENCE [LARGE SCALE GENOMIC DNA]</scope>
    <source>
        <strain evidence="3 4">CECT 8804</strain>
    </source>
</reference>
<proteinExistence type="predicted"/>
<comment type="caution">
    <text evidence="3">The sequence shown here is derived from an EMBL/GenBank/DDBJ whole genome shotgun (WGS) entry which is preliminary data.</text>
</comment>
<dbReference type="Pfam" id="PF01979">
    <property type="entry name" value="Amidohydro_1"/>
    <property type="match status" value="1"/>
</dbReference>
<dbReference type="PANTHER" id="PTHR43668">
    <property type="entry name" value="ALLANTOINASE"/>
    <property type="match status" value="1"/>
</dbReference>
<dbReference type="Gene3D" id="3.20.20.140">
    <property type="entry name" value="Metal-dependent hydrolases"/>
    <property type="match status" value="1"/>
</dbReference>
<evidence type="ECO:0000313" key="3">
    <source>
        <dbReference type="EMBL" id="NIJ08000.1"/>
    </source>
</evidence>
<dbReference type="SUPFAM" id="SSF51338">
    <property type="entry name" value="Composite domain of metallo-dependent hydrolases"/>
    <property type="match status" value="1"/>
</dbReference>
<name>A0ABX0TU44_9SPHN</name>
<keyword evidence="1" id="KW-0665">Pyrimidine biosynthesis</keyword>
<dbReference type="InterPro" id="IPR011059">
    <property type="entry name" value="Metal-dep_hydrolase_composite"/>
</dbReference>
<evidence type="ECO:0000259" key="2">
    <source>
        <dbReference type="Pfam" id="PF01979"/>
    </source>
</evidence>
<dbReference type="Proteomes" id="UP000727456">
    <property type="component" value="Unassembled WGS sequence"/>
</dbReference>
<dbReference type="InterPro" id="IPR032466">
    <property type="entry name" value="Metal_Hydrolase"/>
</dbReference>
<sequence>MSALAILGGQVVAGGTVAPGGVLVRDGLIAGVGTFAVPDDAETIDAGGKLIAPGIIDVGVFAIDPAAFSAGGITRAVLMPDQSQPLDAVALIQHAVTAGKPDVWVHPLAAATQGLKGTDLAEIGLMARAGACGTATGRGWIADSGVMQRLLSYAGALGLVTISHAEDAGLAGSAVATNGEAATRMGLPAAPAEAEALAVARDLLLVEVTGAPLHFRQLTTARALDLVRDAKRRGLPVTCGITPAHLLLSDVAMGDFRTFTRLSPPLRSEDDRQACLRALADGTIDILCSGHDPRGPEAKRLPFVDAEPGMAGAETLLSLGLGLVRDGTIAMPRLFDLLSAAPAKRFGLPGGAIAVGAEADLILIDPEAPWRISSEKMVAQAGNTPFDGLPVQGRINHLIKGGVRL</sequence>
<dbReference type="GO" id="GO:0004151">
    <property type="term" value="F:dihydroorotase activity"/>
    <property type="evidence" value="ECO:0007669"/>
    <property type="project" value="UniProtKB-EC"/>
</dbReference>
<dbReference type="PANTHER" id="PTHR43668:SF2">
    <property type="entry name" value="ALLANTOINASE"/>
    <property type="match status" value="1"/>
</dbReference>
<protein>
    <submittedName>
        <fullName evidence="3">Dihydroorotase</fullName>
        <ecNumber evidence="3">3.5.2.3</ecNumber>
    </submittedName>
</protein>
<dbReference type="SUPFAM" id="SSF51556">
    <property type="entry name" value="Metallo-dependent hydrolases"/>
    <property type="match status" value="1"/>
</dbReference>
<keyword evidence="4" id="KW-1185">Reference proteome</keyword>
<evidence type="ECO:0000313" key="4">
    <source>
        <dbReference type="Proteomes" id="UP000727456"/>
    </source>
</evidence>
<dbReference type="CDD" id="cd01317">
    <property type="entry name" value="DHOase_IIa"/>
    <property type="match status" value="1"/>
</dbReference>
<dbReference type="InterPro" id="IPR004722">
    <property type="entry name" value="DHOase"/>
</dbReference>
<organism evidence="3 4">
    <name type="scientific">Sphingomonas vulcanisoli</name>
    <dbReference type="NCBI Taxonomy" id="1658060"/>
    <lineage>
        <taxon>Bacteria</taxon>
        <taxon>Pseudomonadati</taxon>
        <taxon>Pseudomonadota</taxon>
        <taxon>Alphaproteobacteria</taxon>
        <taxon>Sphingomonadales</taxon>
        <taxon>Sphingomonadaceae</taxon>
        <taxon>Sphingomonas</taxon>
    </lineage>
</organism>
<dbReference type="EMBL" id="JAAOZC010000003">
    <property type="protein sequence ID" value="NIJ08000.1"/>
    <property type="molecule type" value="Genomic_DNA"/>
</dbReference>
<evidence type="ECO:0000256" key="1">
    <source>
        <dbReference type="ARBA" id="ARBA00022975"/>
    </source>
</evidence>